<name>A0A1M4PPK7_9FIRM</name>
<reference evidence="1 2" key="1">
    <citation type="submission" date="2016-11" db="EMBL/GenBank/DDBJ databases">
        <authorList>
            <person name="Manzoor S."/>
        </authorList>
    </citation>
    <scope>NUCLEOTIDE SEQUENCE [LARGE SCALE GENOMIC DNA]</scope>
    <source>
        <strain evidence="1">Clostridium ultunense strain Esp</strain>
    </source>
</reference>
<proteinExistence type="predicted"/>
<sequence length="40" mass="4770">MQKHAIIRFTHPIFNYLITIIYHKLELSSSGIYSSFVTLW</sequence>
<dbReference type="AlphaFoldDB" id="A0A1M4PPK7"/>
<dbReference type="Proteomes" id="UP000245423">
    <property type="component" value="Chromosome 1"/>
</dbReference>
<organism evidence="1 2">
    <name type="scientific">[Clostridium] ultunense Esp</name>
    <dbReference type="NCBI Taxonomy" id="1288971"/>
    <lineage>
        <taxon>Bacteria</taxon>
        <taxon>Bacillati</taxon>
        <taxon>Bacillota</taxon>
        <taxon>Tissierellia</taxon>
        <taxon>Tissierellales</taxon>
        <taxon>Tepidimicrobiaceae</taxon>
        <taxon>Schnuerera</taxon>
    </lineage>
</organism>
<gene>
    <name evidence="1" type="ORF">CUESP1_2054</name>
</gene>
<evidence type="ECO:0000313" key="1">
    <source>
        <dbReference type="EMBL" id="SHD77411.1"/>
    </source>
</evidence>
<evidence type="ECO:0000313" key="2">
    <source>
        <dbReference type="Proteomes" id="UP000245423"/>
    </source>
</evidence>
<accession>A0A1M4PPK7</accession>
<dbReference type="EMBL" id="LT669839">
    <property type="protein sequence ID" value="SHD77411.1"/>
    <property type="molecule type" value="Genomic_DNA"/>
</dbReference>
<keyword evidence="2" id="KW-1185">Reference proteome</keyword>
<protein>
    <submittedName>
        <fullName evidence="1">Uncharacterized protein</fullName>
    </submittedName>
</protein>